<evidence type="ECO:0000256" key="6">
    <source>
        <dbReference type="ARBA" id="ARBA00023136"/>
    </source>
</evidence>
<evidence type="ECO:0000256" key="2">
    <source>
        <dbReference type="ARBA" id="ARBA00004167"/>
    </source>
</evidence>
<dbReference type="EMBL" id="JAGKQH010000017">
    <property type="protein sequence ID" value="KAG6575132.1"/>
    <property type="molecule type" value="Genomic_DNA"/>
</dbReference>
<evidence type="ECO:0000313" key="9">
    <source>
        <dbReference type="Proteomes" id="UP000685013"/>
    </source>
</evidence>
<dbReference type="GO" id="GO:0016709">
    <property type="term" value="F:oxidoreductase activity, acting on paired donors, with incorporation or reduction of molecular oxygen, NAD(P)H as one donor, and incorporation of one atom of oxygen"/>
    <property type="evidence" value="ECO:0007669"/>
    <property type="project" value="TreeGrafter"/>
</dbReference>
<accession>A0AAV6M3F0</accession>
<reference evidence="8 9" key="1">
    <citation type="journal article" date="2021" name="Hortic Res">
        <title>The domestication of Cucurbita argyrosperma as revealed by the genome of its wild relative.</title>
        <authorList>
            <person name="Barrera-Redondo J."/>
            <person name="Sanchez-de la Vega G."/>
            <person name="Aguirre-Liguori J.A."/>
            <person name="Castellanos-Morales G."/>
            <person name="Gutierrez-Guerrero Y.T."/>
            <person name="Aguirre-Dugua X."/>
            <person name="Aguirre-Planter E."/>
            <person name="Tenaillon M.I."/>
            <person name="Lira-Saade R."/>
            <person name="Eguiarte L.E."/>
        </authorList>
    </citation>
    <scope>NUCLEOTIDE SEQUENCE [LARGE SCALE GENOMIC DNA]</scope>
    <source>
        <strain evidence="8">JBR-2021</strain>
    </source>
</reference>
<dbReference type="GO" id="GO:0005506">
    <property type="term" value="F:iron ion binding"/>
    <property type="evidence" value="ECO:0007669"/>
    <property type="project" value="InterPro"/>
</dbReference>
<keyword evidence="7" id="KW-0560">Oxidoreductase</keyword>
<dbReference type="GO" id="GO:0016020">
    <property type="term" value="C:membrane"/>
    <property type="evidence" value="ECO:0007669"/>
    <property type="project" value="UniProtKB-SubCell"/>
</dbReference>
<proteinExistence type="inferred from homology"/>
<evidence type="ECO:0000256" key="3">
    <source>
        <dbReference type="ARBA" id="ARBA00022692"/>
    </source>
</evidence>
<evidence type="ECO:0000256" key="4">
    <source>
        <dbReference type="ARBA" id="ARBA00022723"/>
    </source>
</evidence>
<organism evidence="8 9">
    <name type="scientific">Cucurbita argyrosperma subsp. sororia</name>
    <dbReference type="NCBI Taxonomy" id="37648"/>
    <lineage>
        <taxon>Eukaryota</taxon>
        <taxon>Viridiplantae</taxon>
        <taxon>Streptophyta</taxon>
        <taxon>Embryophyta</taxon>
        <taxon>Tracheophyta</taxon>
        <taxon>Spermatophyta</taxon>
        <taxon>Magnoliopsida</taxon>
        <taxon>eudicotyledons</taxon>
        <taxon>Gunneridae</taxon>
        <taxon>Pentapetalae</taxon>
        <taxon>rosids</taxon>
        <taxon>fabids</taxon>
        <taxon>Cucurbitales</taxon>
        <taxon>Cucurbitaceae</taxon>
        <taxon>Cucurbiteae</taxon>
        <taxon>Cucurbita</taxon>
    </lineage>
</organism>
<keyword evidence="7" id="KW-0503">Monooxygenase</keyword>
<dbReference type="PANTHER" id="PTHR24298:SF800">
    <property type="entry name" value="CYTOCHROME P450 89A2-RELATED"/>
    <property type="match status" value="1"/>
</dbReference>
<dbReference type="InterPro" id="IPR001128">
    <property type="entry name" value="Cyt_P450"/>
</dbReference>
<keyword evidence="7" id="KW-0408">Iron</keyword>
<keyword evidence="7" id="KW-0349">Heme</keyword>
<keyword evidence="4 7" id="KW-0479">Metal-binding</keyword>
<evidence type="ECO:0000256" key="5">
    <source>
        <dbReference type="ARBA" id="ARBA00022989"/>
    </source>
</evidence>
<protein>
    <submittedName>
        <fullName evidence="8">Cytochrome P450 89A9</fullName>
    </submittedName>
</protein>
<dbReference type="AlphaFoldDB" id="A0AAV6M3F0"/>
<evidence type="ECO:0000256" key="7">
    <source>
        <dbReference type="RuleBase" id="RU000461"/>
    </source>
</evidence>
<dbReference type="InterPro" id="IPR051103">
    <property type="entry name" value="Plant_metabolite_P450s"/>
</dbReference>
<comment type="subcellular location">
    <subcellularLocation>
        <location evidence="2">Membrane</location>
        <topology evidence="2">Single-pass membrane protein</topology>
    </subcellularLocation>
</comment>
<dbReference type="PROSITE" id="PS00086">
    <property type="entry name" value="CYTOCHROME_P450"/>
    <property type="match status" value="1"/>
</dbReference>
<comment type="caution">
    <text evidence="8">The sequence shown here is derived from an EMBL/GenBank/DDBJ whole genome shotgun (WGS) entry which is preliminary data.</text>
</comment>
<keyword evidence="5" id="KW-1133">Transmembrane helix</keyword>
<dbReference type="GO" id="GO:0020037">
    <property type="term" value="F:heme binding"/>
    <property type="evidence" value="ECO:0007669"/>
    <property type="project" value="InterPro"/>
</dbReference>
<evidence type="ECO:0000256" key="1">
    <source>
        <dbReference type="ARBA" id="ARBA00001971"/>
    </source>
</evidence>
<name>A0AAV6M3F0_9ROSI</name>
<gene>
    <name evidence="8" type="primary">CYP89A9</name>
    <name evidence="8" type="ORF">SDJN03_25771</name>
</gene>
<dbReference type="Proteomes" id="UP000685013">
    <property type="component" value="Chromosome 17"/>
</dbReference>
<dbReference type="InterPro" id="IPR017972">
    <property type="entry name" value="Cyt_P450_CS"/>
</dbReference>
<dbReference type="PANTHER" id="PTHR24298">
    <property type="entry name" value="FLAVONOID 3'-MONOOXYGENASE-RELATED"/>
    <property type="match status" value="1"/>
</dbReference>
<comment type="similarity">
    <text evidence="7">Belongs to the cytochrome P450 family.</text>
</comment>
<sequence length="265" mass="29996">MVNLCSEFLNAGTDTTATTLQWIMANLVKYPEIQHKLYEEIKGVMKESQQHGSKVEEEVKEEDLEKVPYLKAVVLEGLRRHPPGHFVLPHAVKEDTMLENYFIPKNGTVNILAAEMGWDPEVWEDPMAFKPERFMGGGGEAEATTFDITGSKEIKMMPFGVGRRMCPAAGLAMLHLQYFVANLVWRFEWKAVEGVECIVREGMEIDGLCVICAGLGIVEEDDNGNRIGYSKSEYCLGTPIHFAIMFYLDMKKLEFHQIEDYTANC</sequence>
<dbReference type="Pfam" id="PF00067">
    <property type="entry name" value="p450"/>
    <property type="match status" value="1"/>
</dbReference>
<evidence type="ECO:0000313" key="8">
    <source>
        <dbReference type="EMBL" id="KAG6575132.1"/>
    </source>
</evidence>
<keyword evidence="6" id="KW-0472">Membrane</keyword>
<feature type="non-terminal residue" evidence="8">
    <location>
        <position position="1"/>
    </location>
</feature>
<comment type="cofactor">
    <cofactor evidence="1">
        <name>heme</name>
        <dbReference type="ChEBI" id="CHEBI:30413"/>
    </cofactor>
</comment>
<keyword evidence="9" id="KW-1185">Reference proteome</keyword>
<keyword evidence="3" id="KW-0812">Transmembrane</keyword>